<dbReference type="PANTHER" id="PTHR28097:SF1">
    <property type="entry name" value="PHEROMONE A FACTOR RECEPTOR"/>
    <property type="match status" value="1"/>
</dbReference>
<evidence type="ECO:0008006" key="14">
    <source>
        <dbReference type="Google" id="ProtNLM"/>
    </source>
</evidence>
<proteinExistence type="inferred from homology"/>
<evidence type="ECO:0000256" key="3">
    <source>
        <dbReference type="ARBA" id="ARBA00022507"/>
    </source>
</evidence>
<accession>A0A1Q3A6U7</accession>
<comment type="subcellular location">
    <subcellularLocation>
        <location evidence="1">Membrane</location>
        <topology evidence="1">Multi-pass membrane protein</topology>
    </subcellularLocation>
</comment>
<dbReference type="GO" id="GO:0005886">
    <property type="term" value="C:plasma membrane"/>
    <property type="evidence" value="ECO:0007669"/>
    <property type="project" value="TreeGrafter"/>
</dbReference>
<evidence type="ECO:0000256" key="7">
    <source>
        <dbReference type="ARBA" id="ARBA00023136"/>
    </source>
</evidence>
<feature type="chain" id="PRO_5012411003" description="Pheromone a factor receptor" evidence="11">
    <location>
        <begin position="26"/>
        <end position="507"/>
    </location>
</feature>
<dbReference type="OrthoDB" id="2874149at2759"/>
<keyword evidence="5 10" id="KW-1133">Transmembrane helix</keyword>
<keyword evidence="6" id="KW-0297">G-protein coupled receptor</keyword>
<keyword evidence="3" id="KW-0589">Pheromone response</keyword>
<keyword evidence="7 10" id="KW-0472">Membrane</keyword>
<keyword evidence="4 10" id="KW-0812">Transmembrane</keyword>
<keyword evidence="9" id="KW-0807">Transducer</keyword>
<feature type="transmembrane region" description="Helical" evidence="10">
    <location>
        <begin position="33"/>
        <end position="54"/>
    </location>
</feature>
<feature type="transmembrane region" description="Helical" evidence="10">
    <location>
        <begin position="265"/>
        <end position="286"/>
    </location>
</feature>
<dbReference type="PANTHER" id="PTHR28097">
    <property type="entry name" value="PHEROMONE A FACTOR RECEPTOR"/>
    <property type="match status" value="1"/>
</dbReference>
<name>A0A1Q3A6U7_ZYGRO</name>
<gene>
    <name evidence="12" type="ORF">ZYGR_0AD05540</name>
</gene>
<dbReference type="Pfam" id="PF02076">
    <property type="entry name" value="STE3"/>
    <property type="match status" value="1"/>
</dbReference>
<evidence type="ECO:0000256" key="4">
    <source>
        <dbReference type="ARBA" id="ARBA00022692"/>
    </source>
</evidence>
<dbReference type="Proteomes" id="UP000187013">
    <property type="component" value="Unassembled WGS sequence"/>
</dbReference>
<organism evidence="12 13">
    <name type="scientific">Zygosaccharomyces rouxii</name>
    <dbReference type="NCBI Taxonomy" id="4956"/>
    <lineage>
        <taxon>Eukaryota</taxon>
        <taxon>Fungi</taxon>
        <taxon>Dikarya</taxon>
        <taxon>Ascomycota</taxon>
        <taxon>Saccharomycotina</taxon>
        <taxon>Saccharomycetes</taxon>
        <taxon>Saccharomycetales</taxon>
        <taxon>Saccharomycetaceae</taxon>
        <taxon>Zygosaccharomyces</taxon>
    </lineage>
</organism>
<feature type="transmembrane region" description="Helical" evidence="10">
    <location>
        <begin position="117"/>
        <end position="141"/>
    </location>
</feature>
<keyword evidence="11" id="KW-0732">Signal</keyword>
<comment type="caution">
    <text evidence="12">The sequence shown here is derived from an EMBL/GenBank/DDBJ whole genome shotgun (WGS) entry which is preliminary data.</text>
</comment>
<protein>
    <recommendedName>
        <fullName evidence="14">Pheromone a factor receptor</fullName>
    </recommendedName>
</protein>
<feature type="signal peptide" evidence="11">
    <location>
        <begin position="1"/>
        <end position="25"/>
    </location>
</feature>
<evidence type="ECO:0000256" key="11">
    <source>
        <dbReference type="SAM" id="SignalP"/>
    </source>
</evidence>
<evidence type="ECO:0000256" key="10">
    <source>
        <dbReference type="SAM" id="Phobius"/>
    </source>
</evidence>
<evidence type="ECO:0000256" key="5">
    <source>
        <dbReference type="ARBA" id="ARBA00022989"/>
    </source>
</evidence>
<evidence type="ECO:0000256" key="9">
    <source>
        <dbReference type="ARBA" id="ARBA00023224"/>
    </source>
</evidence>
<feature type="transmembrane region" description="Helical" evidence="10">
    <location>
        <begin position="161"/>
        <end position="183"/>
    </location>
</feature>
<comment type="similarity">
    <text evidence="2">Belongs to the G-protein coupled receptor 4 family.</text>
</comment>
<feature type="transmembrane region" description="Helical" evidence="10">
    <location>
        <begin position="209"/>
        <end position="229"/>
    </location>
</feature>
<dbReference type="GO" id="GO:0004932">
    <property type="term" value="F:mating-type factor pheromone receptor activity"/>
    <property type="evidence" value="ECO:0007669"/>
    <property type="project" value="InterPro"/>
</dbReference>
<dbReference type="GO" id="GO:0000750">
    <property type="term" value="P:pheromone-dependent signal transduction involved in conjugation with cellular fusion"/>
    <property type="evidence" value="ECO:0007669"/>
    <property type="project" value="TreeGrafter"/>
</dbReference>
<evidence type="ECO:0000313" key="13">
    <source>
        <dbReference type="Proteomes" id="UP000187013"/>
    </source>
</evidence>
<keyword evidence="8" id="KW-0675">Receptor</keyword>
<evidence type="ECO:0000256" key="2">
    <source>
        <dbReference type="ARBA" id="ARBA00011085"/>
    </source>
</evidence>
<dbReference type="InterPro" id="IPR001499">
    <property type="entry name" value="GPCR_STE3"/>
</dbReference>
<evidence type="ECO:0000256" key="1">
    <source>
        <dbReference type="ARBA" id="ARBA00004141"/>
    </source>
</evidence>
<dbReference type="CDD" id="cd14966">
    <property type="entry name" value="7tmD_STE3"/>
    <property type="match status" value="1"/>
</dbReference>
<evidence type="ECO:0000313" key="12">
    <source>
        <dbReference type="EMBL" id="GAV51371.1"/>
    </source>
</evidence>
<dbReference type="EMBL" id="BDGX01000030">
    <property type="protein sequence ID" value="GAV51371.1"/>
    <property type="molecule type" value="Genomic_DNA"/>
</dbReference>
<evidence type="ECO:0000256" key="8">
    <source>
        <dbReference type="ARBA" id="ARBA00023170"/>
    </source>
</evidence>
<dbReference type="eggNOG" id="ENOG502S44N">
    <property type="taxonomic scope" value="Eukaryota"/>
</dbReference>
<dbReference type="PRINTS" id="PR00899">
    <property type="entry name" value="GPCRSTE3"/>
</dbReference>
<dbReference type="AlphaFoldDB" id="A0A1Q3A6U7"/>
<sequence length="507" mass="57179">MSYQSNIIGLSLVAILLLLPPLAWHTHSRNIPAVLLILWLFTMDLTSLVGASIWSEEDFMNRWNGKGWCDIVVKLQVGANVGMPCAVTNIVYNLHTVLRANTVLPELNSWSKICCDLTISLATPVIIMALSYIVQVARFGIVRFNGCQNVLSPTWLTTVLYTMWGLIWSTAGMVYAFLVLYVFHRKRKDVRDILHCTNSRLNLARFSRLLILCFLTILVMFPLSVFGVAEDIKSFKGKYNWNETHSPVYWNTIPKYDEGKSIFSVWLYILMSYLVFIIFGLGTDALQMYANILRTMKLGFIVDKLQNANRRSKNSQIARVLGKIAPGIKSSDSNSSCYNDYSDSTLEKNENGSYQTSSPTSQSKFFVDYDIPSENNSKAFQARKKRLGIFARSRAESKNSDNDGEAPKNKFLPYLSERCLGNDYDSLNTASQLTSISSPSNAVEPKPGFELESELTNDPQSAVYYVPGSNRNTVQQLIPHDGSFDDLTESLESSKGEISFHYKMEKK</sequence>
<reference evidence="12 13" key="1">
    <citation type="submission" date="2016-08" db="EMBL/GenBank/DDBJ databases">
        <title>Draft genome sequence of allopolyploid Zygosaccharomyces rouxii.</title>
        <authorList>
            <person name="Watanabe J."/>
            <person name="Uehara K."/>
            <person name="Mogi Y."/>
            <person name="Tsukioka Y."/>
        </authorList>
    </citation>
    <scope>NUCLEOTIDE SEQUENCE [LARGE SCALE GENOMIC DNA]</scope>
    <source>
        <strain evidence="12 13">NBRC 110957</strain>
    </source>
</reference>
<evidence type="ECO:0000256" key="6">
    <source>
        <dbReference type="ARBA" id="ARBA00023040"/>
    </source>
</evidence>